<dbReference type="RefSeq" id="WP_087186161.1">
    <property type="nucleotide sequence ID" value="NZ_NFHO01000004.1"/>
</dbReference>
<dbReference type="Pfam" id="PF12705">
    <property type="entry name" value="PDDEXK_1"/>
    <property type="match status" value="1"/>
</dbReference>
<keyword evidence="10" id="KW-0413">Isomerase</keyword>
<keyword evidence="8" id="KW-0238">DNA-binding</keyword>
<dbReference type="InterPro" id="IPR011604">
    <property type="entry name" value="PDDEXK-like_dom_sf"/>
</dbReference>
<evidence type="ECO:0000259" key="17">
    <source>
        <dbReference type="PROSITE" id="PS51217"/>
    </source>
</evidence>
<dbReference type="PANTHER" id="PTHR11070">
    <property type="entry name" value="UVRD / RECB / PCRA DNA HELICASE FAMILY MEMBER"/>
    <property type="match status" value="1"/>
</dbReference>
<evidence type="ECO:0000256" key="11">
    <source>
        <dbReference type="ARBA" id="ARBA00034617"/>
    </source>
</evidence>
<dbReference type="GO" id="GO:0004527">
    <property type="term" value="F:exonuclease activity"/>
    <property type="evidence" value="ECO:0007669"/>
    <property type="project" value="UniProtKB-KW"/>
</dbReference>
<dbReference type="GO" id="GO:0005524">
    <property type="term" value="F:ATP binding"/>
    <property type="evidence" value="ECO:0007669"/>
    <property type="project" value="UniProtKB-UniRule"/>
</dbReference>
<dbReference type="GO" id="GO:0009338">
    <property type="term" value="C:exodeoxyribonuclease V complex"/>
    <property type="evidence" value="ECO:0007669"/>
    <property type="project" value="TreeGrafter"/>
</dbReference>
<evidence type="ECO:0000256" key="13">
    <source>
        <dbReference type="ARBA" id="ARBA00048988"/>
    </source>
</evidence>
<accession>A0A1Y3U5B0</accession>
<keyword evidence="3" id="KW-0227">DNA damage</keyword>
<dbReference type="PROSITE" id="PS51198">
    <property type="entry name" value="UVRD_HELICASE_ATP_BIND"/>
    <property type="match status" value="1"/>
</dbReference>
<evidence type="ECO:0000256" key="14">
    <source>
        <dbReference type="PROSITE-ProRule" id="PRU00560"/>
    </source>
</evidence>
<dbReference type="SUPFAM" id="SSF52540">
    <property type="entry name" value="P-loop containing nucleoside triphosphate hydrolases"/>
    <property type="match status" value="1"/>
</dbReference>
<evidence type="ECO:0000256" key="2">
    <source>
        <dbReference type="ARBA" id="ARBA00022741"/>
    </source>
</evidence>
<organism evidence="18 19">
    <name type="scientific">Enorma massiliensis</name>
    <dbReference type="NCBI Taxonomy" id="1472761"/>
    <lineage>
        <taxon>Bacteria</taxon>
        <taxon>Bacillati</taxon>
        <taxon>Actinomycetota</taxon>
        <taxon>Coriobacteriia</taxon>
        <taxon>Coriobacteriales</taxon>
        <taxon>Coriobacteriaceae</taxon>
        <taxon>Enorma</taxon>
    </lineage>
</organism>
<dbReference type="Gene3D" id="3.40.50.300">
    <property type="entry name" value="P-loop containing nucleotide triphosphate hydrolases"/>
    <property type="match status" value="4"/>
</dbReference>
<dbReference type="GO" id="GO:0003677">
    <property type="term" value="F:DNA binding"/>
    <property type="evidence" value="ECO:0007669"/>
    <property type="project" value="UniProtKB-KW"/>
</dbReference>
<dbReference type="Pfam" id="PF00580">
    <property type="entry name" value="UvrD-helicase"/>
    <property type="match status" value="1"/>
</dbReference>
<keyword evidence="19" id="KW-1185">Reference proteome</keyword>
<dbReference type="InterPro" id="IPR000212">
    <property type="entry name" value="DNA_helicase_UvrD/REP"/>
</dbReference>
<dbReference type="InterPro" id="IPR011335">
    <property type="entry name" value="Restrct_endonuc-II-like"/>
</dbReference>
<feature type="region of interest" description="Disordered" evidence="15">
    <location>
        <begin position="939"/>
        <end position="960"/>
    </location>
</feature>
<evidence type="ECO:0000313" key="18">
    <source>
        <dbReference type="EMBL" id="OUN43345.1"/>
    </source>
</evidence>
<dbReference type="STRING" id="1118060.GCA_000311845_00636"/>
<evidence type="ECO:0000256" key="5">
    <source>
        <dbReference type="ARBA" id="ARBA00022806"/>
    </source>
</evidence>
<keyword evidence="1" id="KW-0540">Nuclease</keyword>
<feature type="domain" description="UvrD-like helicase C-terminal" evidence="17">
    <location>
        <begin position="432"/>
        <end position="738"/>
    </location>
</feature>
<comment type="catalytic activity">
    <reaction evidence="13">
        <text>ATP + H2O = ADP + phosphate + H(+)</text>
        <dbReference type="Rhea" id="RHEA:13065"/>
        <dbReference type="ChEBI" id="CHEBI:15377"/>
        <dbReference type="ChEBI" id="CHEBI:15378"/>
        <dbReference type="ChEBI" id="CHEBI:30616"/>
        <dbReference type="ChEBI" id="CHEBI:43474"/>
        <dbReference type="ChEBI" id="CHEBI:456216"/>
        <dbReference type="EC" id="5.6.2.4"/>
    </reaction>
</comment>
<gene>
    <name evidence="18" type="ORF">B5G21_04195</name>
</gene>
<dbReference type="SUPFAM" id="SSF52980">
    <property type="entry name" value="Restriction endonuclease-like"/>
    <property type="match status" value="1"/>
</dbReference>
<dbReference type="AlphaFoldDB" id="A0A1Y3U5B0"/>
<dbReference type="InterPro" id="IPR014016">
    <property type="entry name" value="UvrD-like_ATP-bd"/>
</dbReference>
<dbReference type="InterPro" id="IPR038726">
    <property type="entry name" value="PDDEXK_AddAB-type"/>
</dbReference>
<proteinExistence type="predicted"/>
<dbReference type="Gene3D" id="3.90.320.10">
    <property type="match status" value="1"/>
</dbReference>
<dbReference type="EC" id="5.6.2.4" evidence="12"/>
<evidence type="ECO:0000256" key="6">
    <source>
        <dbReference type="ARBA" id="ARBA00022839"/>
    </source>
</evidence>
<keyword evidence="9" id="KW-0234">DNA repair</keyword>
<evidence type="ECO:0000256" key="15">
    <source>
        <dbReference type="SAM" id="MobiDB-lite"/>
    </source>
</evidence>
<reference evidence="19" key="1">
    <citation type="submission" date="2017-04" db="EMBL/GenBank/DDBJ databases">
        <title>Function of individual gut microbiota members based on whole genome sequencing of pure cultures obtained from chicken caecum.</title>
        <authorList>
            <person name="Medvecky M."/>
            <person name="Cejkova D."/>
            <person name="Polansky O."/>
            <person name="Karasova D."/>
            <person name="Kubasova T."/>
            <person name="Cizek A."/>
            <person name="Rychlik I."/>
        </authorList>
    </citation>
    <scope>NUCLEOTIDE SEQUENCE [LARGE SCALE GENOMIC DNA]</scope>
    <source>
        <strain evidence="19">An70</strain>
    </source>
</reference>
<dbReference type="GO" id="GO:0000725">
    <property type="term" value="P:recombinational repair"/>
    <property type="evidence" value="ECO:0007669"/>
    <property type="project" value="TreeGrafter"/>
</dbReference>
<keyword evidence="2 14" id="KW-0547">Nucleotide-binding</keyword>
<dbReference type="GO" id="GO:0005829">
    <property type="term" value="C:cytosol"/>
    <property type="evidence" value="ECO:0007669"/>
    <property type="project" value="TreeGrafter"/>
</dbReference>
<evidence type="ECO:0000313" key="19">
    <source>
        <dbReference type="Proteomes" id="UP000196560"/>
    </source>
</evidence>
<evidence type="ECO:0000256" key="12">
    <source>
        <dbReference type="ARBA" id="ARBA00034808"/>
    </source>
</evidence>
<feature type="region of interest" description="Disordered" evidence="15">
    <location>
        <begin position="1015"/>
        <end position="1061"/>
    </location>
</feature>
<dbReference type="PROSITE" id="PS51217">
    <property type="entry name" value="UVRD_HELICASE_CTER"/>
    <property type="match status" value="1"/>
</dbReference>
<evidence type="ECO:0000256" key="4">
    <source>
        <dbReference type="ARBA" id="ARBA00022801"/>
    </source>
</evidence>
<keyword evidence="6" id="KW-0269">Exonuclease</keyword>
<dbReference type="GO" id="GO:0043138">
    <property type="term" value="F:3'-5' DNA helicase activity"/>
    <property type="evidence" value="ECO:0007669"/>
    <property type="project" value="UniProtKB-EC"/>
</dbReference>
<feature type="binding site" evidence="14">
    <location>
        <begin position="25"/>
        <end position="32"/>
    </location>
    <ligand>
        <name>ATP</name>
        <dbReference type="ChEBI" id="CHEBI:30616"/>
    </ligand>
</feature>
<keyword evidence="7 14" id="KW-0067">ATP-binding</keyword>
<evidence type="ECO:0000256" key="1">
    <source>
        <dbReference type="ARBA" id="ARBA00022722"/>
    </source>
</evidence>
<dbReference type="EMBL" id="NFHO01000004">
    <property type="protein sequence ID" value="OUN43345.1"/>
    <property type="molecule type" value="Genomic_DNA"/>
</dbReference>
<evidence type="ECO:0000256" key="10">
    <source>
        <dbReference type="ARBA" id="ARBA00023235"/>
    </source>
</evidence>
<protein>
    <recommendedName>
        <fullName evidence="12">DNA 3'-5' helicase</fullName>
        <ecNumber evidence="12">5.6.2.4</ecNumber>
    </recommendedName>
</protein>
<feature type="domain" description="UvrD-like helicase ATP-binding" evidence="16">
    <location>
        <begin position="4"/>
        <end position="431"/>
    </location>
</feature>
<evidence type="ECO:0000256" key="7">
    <source>
        <dbReference type="ARBA" id="ARBA00022840"/>
    </source>
</evidence>
<evidence type="ECO:0000256" key="8">
    <source>
        <dbReference type="ARBA" id="ARBA00023125"/>
    </source>
</evidence>
<evidence type="ECO:0000256" key="3">
    <source>
        <dbReference type="ARBA" id="ARBA00022763"/>
    </source>
</evidence>
<dbReference type="Proteomes" id="UP000196560">
    <property type="component" value="Unassembled WGS sequence"/>
</dbReference>
<dbReference type="Pfam" id="PF13361">
    <property type="entry name" value="UvrD_C"/>
    <property type="match status" value="1"/>
</dbReference>
<dbReference type="eggNOG" id="COG1074">
    <property type="taxonomic scope" value="Bacteria"/>
</dbReference>
<comment type="catalytic activity">
    <reaction evidence="11">
        <text>Couples ATP hydrolysis with the unwinding of duplex DNA by translocating in the 3'-5' direction.</text>
        <dbReference type="EC" id="5.6.2.4"/>
    </reaction>
</comment>
<evidence type="ECO:0000259" key="16">
    <source>
        <dbReference type="PROSITE" id="PS51198"/>
    </source>
</evidence>
<dbReference type="PANTHER" id="PTHR11070:SF23">
    <property type="entry name" value="RECBCD ENZYME SUBUNIT RECB"/>
    <property type="match status" value="1"/>
</dbReference>
<evidence type="ECO:0000256" key="9">
    <source>
        <dbReference type="ARBA" id="ARBA00023204"/>
    </source>
</evidence>
<comment type="caution">
    <text evidence="18">The sequence shown here is derived from an EMBL/GenBank/DDBJ whole genome shotgun (WGS) entry which is preliminary data.</text>
</comment>
<name>A0A1Y3U5B0_9ACTN</name>
<sequence length="1230" mass="131575">MARVTLEAKQERIVRTLEGPLFVSAGAGSGKTFTLTQRVLFALKPGSKPRDQWADPDRPEAFLDSIDQVLAITFTDKAATELKERIRSALREEGLDAEAEKVDNAWISTIHGMCSRIIRAHALDLGVDPAFTVAGYADDLKRLAVEHVLRRVTAEDVGGTGPFDELLEAFELESQDGSMSLSSLLSILVAILSKVSTLIGGLEAFEQMKAHPSHIDLYEAYRDIADTPSYANCAAARSAVEALDAYLASPRDLSALRACYAACGELSKQVRGMGKDEKSFVDAVRSARPAFFAESYLALRAGALDELMPLAAEVDAEYRALKHDRSVLDNDDLLTLAYEALKNDPRVQAEFSGKFKMVMVDEFQDTAQQQVELVSLLCSPDARELCTVGDAQQSIYRFRGADVSVFRNKKGDIEASGNGTVCSLDVNYRSHADILSYADRIFGGEGANPLGRDFLHLDSCGEETRRGARKVGSGTSRRQAVLVCGGTADTRAEAKAAAVAARLKRLHDEEGFAPSDMVILMARLTKASTYAQAVRAAGMPCVVSGGTSVFRRAPEVGVIGALLAFLANPDDGENGITPLVTSPMFNLGATELLALSTCVNAETGITDTRSITGEVLLLAPIMEEFGRLPVLDRMREVLLRAASRAGRDRTSEIVRDAVADSGWLDRLEKGGAQEHAVAANVLKALAIVAEEEEGRAFAPRLVARAFADHIAHVKESPAALSGAGEDAVRIMTVHASKGLEFPVVAVAECDGIRSNGDRIQFCDRAGTTLWSALPNRFEPASDKDLLKLPVLDSGEDAAPAGEGAVPSRASEAFVFMRDERNALDYEEAARLLYVAITRAREVAILAMGAGAATELEPGHGTSLVGEVLARILPSDAENGGLPDLGADRLDFDDAHAGDFQMVLLDDLKYPSKSGGAKRPQLVFHAEDYPLGTAGVEPVGMGTGGGAGGSAALDEGSCPMSAPEPATREVLLVRPATVDAATLPLQPVARDSYSYTSMAAELHEEGEDRFSAAPVEAAGEDEFSLGEPGAQFPDGEQDDAAGEATSRRPHGSEPASSDDPTALGSAFHAAAQWLIETGADSVPVERIEALVRYWGVSPAQRERLATALARWEGSRVRAELLSWPQVRAEVPFFSLGMDEARERFGAYAEGAIDALAADPARPGEALVIDYKTGGSANETAEQLQRKHELQARVYADVLHRAGFSRVALAFVRVEIEDPAHAGEPQVVRYEQ</sequence>
<dbReference type="InterPro" id="IPR027417">
    <property type="entry name" value="P-loop_NTPase"/>
</dbReference>
<keyword evidence="5 14" id="KW-0347">Helicase</keyword>
<keyword evidence="4 14" id="KW-0378">Hydrolase</keyword>
<dbReference type="InterPro" id="IPR014017">
    <property type="entry name" value="DNA_helicase_UvrD-like_C"/>
</dbReference>